<dbReference type="PANTHER" id="PTHR42861">
    <property type="entry name" value="CALCIUM-TRANSPORTING ATPASE"/>
    <property type="match status" value="1"/>
</dbReference>
<evidence type="ECO:0000313" key="2">
    <source>
        <dbReference type="Proteomes" id="UP000631114"/>
    </source>
</evidence>
<dbReference type="GO" id="GO:0000166">
    <property type="term" value="F:nucleotide binding"/>
    <property type="evidence" value="ECO:0007669"/>
    <property type="project" value="InterPro"/>
</dbReference>
<comment type="caution">
    <text evidence="1">The sequence shown here is derived from an EMBL/GenBank/DDBJ whole genome shotgun (WGS) entry which is preliminary data.</text>
</comment>
<reference evidence="1 2" key="1">
    <citation type="submission" date="2020-10" db="EMBL/GenBank/DDBJ databases">
        <title>The Coptis chinensis genome and diversification of protoberbering-type alkaloids.</title>
        <authorList>
            <person name="Wang B."/>
            <person name="Shu S."/>
            <person name="Song C."/>
            <person name="Liu Y."/>
        </authorList>
    </citation>
    <scope>NUCLEOTIDE SEQUENCE [LARGE SCALE GENOMIC DNA]</scope>
    <source>
        <strain evidence="1">HL-2020</strain>
        <tissue evidence="1">Leaf</tissue>
    </source>
</reference>
<dbReference type="InterPro" id="IPR023214">
    <property type="entry name" value="HAD_sf"/>
</dbReference>
<name>A0A835LQ21_9MAGN</name>
<evidence type="ECO:0000313" key="1">
    <source>
        <dbReference type="EMBL" id="KAF9603220.1"/>
    </source>
</evidence>
<dbReference type="Gene3D" id="3.40.1110.10">
    <property type="entry name" value="Calcium-transporting ATPase, cytoplasmic domain N"/>
    <property type="match status" value="2"/>
</dbReference>
<keyword evidence="2" id="KW-1185">Reference proteome</keyword>
<accession>A0A835LQ21</accession>
<dbReference type="Gene3D" id="3.40.50.1000">
    <property type="entry name" value="HAD superfamily/HAD-like"/>
    <property type="match status" value="1"/>
</dbReference>
<proteinExistence type="predicted"/>
<dbReference type="AlphaFoldDB" id="A0A835LQ21"/>
<organism evidence="1 2">
    <name type="scientific">Coptis chinensis</name>
    <dbReference type="NCBI Taxonomy" id="261450"/>
    <lineage>
        <taxon>Eukaryota</taxon>
        <taxon>Viridiplantae</taxon>
        <taxon>Streptophyta</taxon>
        <taxon>Embryophyta</taxon>
        <taxon>Tracheophyta</taxon>
        <taxon>Spermatophyta</taxon>
        <taxon>Magnoliopsida</taxon>
        <taxon>Ranunculales</taxon>
        <taxon>Ranunculaceae</taxon>
        <taxon>Coptidoideae</taxon>
        <taxon>Coptis</taxon>
    </lineage>
</organism>
<gene>
    <name evidence="1" type="ORF">IFM89_034553</name>
</gene>
<dbReference type="EMBL" id="JADFTS010000006">
    <property type="protein sequence ID" value="KAF9603220.1"/>
    <property type="molecule type" value="Genomic_DNA"/>
</dbReference>
<dbReference type="OrthoDB" id="2929958at2759"/>
<dbReference type="InterPro" id="IPR023299">
    <property type="entry name" value="ATPase_P-typ_cyto_dom_N"/>
</dbReference>
<protein>
    <submittedName>
        <fullName evidence="1">Uncharacterized protein</fullName>
    </submittedName>
</protein>
<dbReference type="Proteomes" id="UP000631114">
    <property type="component" value="Unassembled WGS sequence"/>
</dbReference>
<sequence length="167" mass="18619">MVFAKGADKDLVVLLAARASRLENQDAIDTAIVQMLGDHKEVLELQFCTIFENVLHMFRWHVVKFAFRAKGFDTVISMSWSQSGHFLPFNPTDKRTALPYFDDLHRVSKGTPEQAVPASTKDSPGGPWEFVDLLPLFDPPCHDSAGTIRRALDLGVSVNMIRGVDCC</sequence>